<keyword evidence="4" id="KW-1185">Reference proteome</keyword>
<name>A0A4U2ZBT8_9BACT</name>
<dbReference type="PANTHER" id="PTHR45663:SF11">
    <property type="entry name" value="GEO12009P1"/>
    <property type="match status" value="1"/>
</dbReference>
<dbReference type="Proteomes" id="UP000309561">
    <property type="component" value="Unassembled WGS sequence"/>
</dbReference>
<dbReference type="SUPFAM" id="SSF52833">
    <property type="entry name" value="Thioredoxin-like"/>
    <property type="match status" value="1"/>
</dbReference>
<dbReference type="OrthoDB" id="411356at2"/>
<organism evidence="3 4">
    <name type="scientific">Sulfurimonas crateris</name>
    <dbReference type="NCBI Taxonomy" id="2574727"/>
    <lineage>
        <taxon>Bacteria</taxon>
        <taxon>Pseudomonadati</taxon>
        <taxon>Campylobacterota</taxon>
        <taxon>Epsilonproteobacteria</taxon>
        <taxon>Campylobacterales</taxon>
        <taxon>Sulfurimonadaceae</taxon>
        <taxon>Sulfurimonas</taxon>
    </lineage>
</organism>
<dbReference type="AlphaFoldDB" id="A0A4U2ZBT8"/>
<feature type="domain" description="Thioredoxin" evidence="2">
    <location>
        <begin position="4"/>
        <end position="94"/>
    </location>
</feature>
<keyword evidence="1" id="KW-0812">Transmembrane</keyword>
<comment type="caution">
    <text evidence="3">The sequence shown here is derived from an EMBL/GenBank/DDBJ whole genome shotgun (WGS) entry which is preliminary data.</text>
</comment>
<dbReference type="GO" id="GO:0005737">
    <property type="term" value="C:cytoplasm"/>
    <property type="evidence" value="ECO:0007669"/>
    <property type="project" value="TreeGrafter"/>
</dbReference>
<dbReference type="CDD" id="cd02947">
    <property type="entry name" value="TRX_family"/>
    <property type="match status" value="1"/>
</dbReference>
<evidence type="ECO:0000259" key="2">
    <source>
        <dbReference type="Pfam" id="PF00085"/>
    </source>
</evidence>
<dbReference type="Pfam" id="PF00085">
    <property type="entry name" value="Thioredoxin"/>
    <property type="match status" value="1"/>
</dbReference>
<evidence type="ECO:0000313" key="3">
    <source>
        <dbReference type="EMBL" id="TKI71142.1"/>
    </source>
</evidence>
<dbReference type="InterPro" id="IPR013766">
    <property type="entry name" value="Thioredoxin_domain"/>
</dbReference>
<evidence type="ECO:0000313" key="4">
    <source>
        <dbReference type="Proteomes" id="UP000309561"/>
    </source>
</evidence>
<dbReference type="InterPro" id="IPR036249">
    <property type="entry name" value="Thioredoxin-like_sf"/>
</dbReference>
<evidence type="ECO:0000256" key="1">
    <source>
        <dbReference type="SAM" id="Phobius"/>
    </source>
</evidence>
<dbReference type="EMBL" id="SZPX01000001">
    <property type="protein sequence ID" value="TKI71142.1"/>
    <property type="molecule type" value="Genomic_DNA"/>
</dbReference>
<keyword evidence="1" id="KW-1133">Transmembrane helix</keyword>
<protein>
    <submittedName>
        <fullName evidence="3">Thioredoxin family protein</fullName>
    </submittedName>
</protein>
<dbReference type="PANTHER" id="PTHR45663">
    <property type="entry name" value="GEO12009P1"/>
    <property type="match status" value="1"/>
</dbReference>
<feature type="transmembrane region" description="Helical" evidence="1">
    <location>
        <begin position="60"/>
        <end position="78"/>
    </location>
</feature>
<dbReference type="RefSeq" id="WP_137011676.1">
    <property type="nucleotide sequence ID" value="NZ_SZPX01000001.1"/>
</dbReference>
<proteinExistence type="predicted"/>
<sequence length="106" mass="12129">MQTTEDIEKIIEDNQAVMLYFSAPTCNVCHALKPKLLDAIESNFGEFKVVSIDTSFEQEIAAHFSVFAIPTVLVFLGGREFLRKSRHMSVDEVVREIKRPYEIMMS</sequence>
<accession>A0A4U2ZBT8</accession>
<reference evidence="3 4" key="1">
    <citation type="submission" date="2019-04" db="EMBL/GenBank/DDBJ databases">
        <title>Sulfurimonas crateris sp. nov. a facultative anaerobic sulfur-oxidizing chemolithautotrophic bacterium isolated from a terrestrial mud vulcano.</title>
        <authorList>
            <person name="Ratnikova N.M."/>
            <person name="Slobodkin A.I."/>
            <person name="Merkel A.Y."/>
            <person name="Novikov A."/>
            <person name="Bonch-Osmolovskaya E.A."/>
            <person name="Slobodkina G.B."/>
        </authorList>
    </citation>
    <scope>NUCLEOTIDE SEQUENCE [LARGE SCALE GENOMIC DNA]</scope>
    <source>
        <strain evidence="3 4">SN118</strain>
    </source>
</reference>
<keyword evidence="1" id="KW-0472">Membrane</keyword>
<dbReference type="Gene3D" id="3.40.30.10">
    <property type="entry name" value="Glutaredoxin"/>
    <property type="match status" value="1"/>
</dbReference>
<gene>
    <name evidence="3" type="ORF">FCU45_01800</name>
</gene>
<dbReference type="GO" id="GO:0015035">
    <property type="term" value="F:protein-disulfide reductase activity"/>
    <property type="evidence" value="ECO:0007669"/>
    <property type="project" value="TreeGrafter"/>
</dbReference>